<name>A0A8E3MHC0_9PAST</name>
<gene>
    <name evidence="12" type="ORF">CEP48_02305</name>
</gene>
<evidence type="ECO:0000256" key="8">
    <source>
        <dbReference type="ARBA" id="ARBA00023004"/>
    </source>
</evidence>
<evidence type="ECO:0000256" key="10">
    <source>
        <dbReference type="SAM" id="MobiDB-lite"/>
    </source>
</evidence>
<keyword evidence="9" id="KW-0472">Membrane</keyword>
<accession>A0A8E3MHC0</accession>
<sequence length="159" mass="18208">MQRFLFLFCLSLGSSGVALASIDALQFSSPQQEREYHELTQQLRCPQCQNNSIADSNAIIATDMRAKVFELLQQGSSKQQVIDYMVARYGHFVTYDPPLNGSTVILWLAPALLLLLGTFWLLFYRRKESQDVNLTTSSKSELTQQEQQRLEQLLKENKE</sequence>
<keyword evidence="6" id="KW-0201">Cytochrome c-type biogenesis</keyword>
<proteinExistence type="inferred from homology"/>
<evidence type="ECO:0000256" key="7">
    <source>
        <dbReference type="ARBA" id="ARBA00022764"/>
    </source>
</evidence>
<feature type="signal peptide" evidence="9">
    <location>
        <begin position="1"/>
        <end position="20"/>
    </location>
</feature>
<keyword evidence="13" id="KW-1185">Reference proteome</keyword>
<evidence type="ECO:0000256" key="4">
    <source>
        <dbReference type="ARBA" id="ARBA00022723"/>
    </source>
</evidence>
<dbReference type="Gene3D" id="1.10.8.640">
    <property type="entry name" value="Cytochrome C biogenesis protein"/>
    <property type="match status" value="1"/>
</dbReference>
<dbReference type="GO" id="GO:0017004">
    <property type="term" value="P:cytochrome complex assembly"/>
    <property type="evidence" value="ECO:0007669"/>
    <property type="project" value="UniProtKB-KW"/>
</dbReference>
<evidence type="ECO:0000259" key="11">
    <source>
        <dbReference type="Pfam" id="PF03918"/>
    </source>
</evidence>
<keyword evidence="4 9" id="KW-0479">Metal-binding</keyword>
<evidence type="ECO:0000256" key="6">
    <source>
        <dbReference type="ARBA" id="ARBA00022748"/>
    </source>
</evidence>
<dbReference type="Pfam" id="PF03918">
    <property type="entry name" value="CcmH"/>
    <property type="match status" value="1"/>
</dbReference>
<protein>
    <recommendedName>
        <fullName evidence="9">Cytochrome c-type biogenesis protein</fullName>
    </recommendedName>
</protein>
<dbReference type="Proteomes" id="UP000955338">
    <property type="component" value="Chromosome"/>
</dbReference>
<dbReference type="FunFam" id="1.10.8.640:FF:000001">
    <property type="entry name" value="Cytochrome c-type biogenesis protein"/>
    <property type="match status" value="1"/>
</dbReference>
<feature type="chain" id="PRO_5040558362" description="Cytochrome c-type biogenesis protein" evidence="9">
    <location>
        <begin position="21"/>
        <end position="159"/>
    </location>
</feature>
<comment type="similarity">
    <text evidence="2 9">Belongs to the CcmH/CycL/Ccl2/NrfF family.</text>
</comment>
<comment type="subcellular location">
    <subcellularLocation>
        <location evidence="1">Periplasm</location>
    </subcellularLocation>
</comment>
<comment type="function">
    <text evidence="9">Possible subunit of a heme lyase.</text>
</comment>
<reference evidence="12" key="1">
    <citation type="submission" date="2017-06" db="EMBL/GenBank/DDBJ databases">
        <title>Genome sequencing of pathogenic and non-pathogenic strains within Bisgaard taxon 40.</title>
        <authorList>
            <person name="Ladner J.T."/>
            <person name="Lovett S.P."/>
            <person name="Koroleva G."/>
            <person name="Lorch J.M."/>
        </authorList>
    </citation>
    <scope>NUCLEOTIDE SEQUENCE</scope>
    <source>
        <strain evidence="12">27576-1-I1</strain>
    </source>
</reference>
<feature type="domain" description="CcmH/CycL/Ccl2/NrfF N-terminal" evidence="11">
    <location>
        <begin position="10"/>
        <end position="154"/>
    </location>
</feature>
<dbReference type="GO" id="GO:0046872">
    <property type="term" value="F:metal ion binding"/>
    <property type="evidence" value="ECO:0007669"/>
    <property type="project" value="UniProtKB-KW"/>
</dbReference>
<feature type="region of interest" description="Disordered" evidence="10">
    <location>
        <begin position="136"/>
        <end position="159"/>
    </location>
</feature>
<dbReference type="CDD" id="cd16378">
    <property type="entry name" value="CcmH_N"/>
    <property type="match status" value="1"/>
</dbReference>
<feature type="compositionally biased region" description="Basic and acidic residues" evidence="10">
    <location>
        <begin position="148"/>
        <end position="159"/>
    </location>
</feature>
<dbReference type="EMBL" id="CP022011">
    <property type="protein sequence ID" value="QDJ15535.1"/>
    <property type="molecule type" value="Genomic_DNA"/>
</dbReference>
<dbReference type="InterPro" id="IPR038297">
    <property type="entry name" value="CcmH/CycL/NrfF/Ccl2_sf"/>
</dbReference>
<evidence type="ECO:0000256" key="9">
    <source>
        <dbReference type="RuleBase" id="RU364112"/>
    </source>
</evidence>
<evidence type="ECO:0000313" key="13">
    <source>
        <dbReference type="Proteomes" id="UP000955338"/>
    </source>
</evidence>
<evidence type="ECO:0000256" key="3">
    <source>
        <dbReference type="ARBA" id="ARBA00022617"/>
    </source>
</evidence>
<dbReference type="RefSeq" id="WP_261921004.1">
    <property type="nucleotide sequence ID" value="NZ_CP022010.1"/>
</dbReference>
<keyword evidence="9" id="KW-1133">Transmembrane helix</keyword>
<organism evidence="12 13">
    <name type="scientific">Mergibacter septicus</name>
    <dbReference type="NCBI Taxonomy" id="221402"/>
    <lineage>
        <taxon>Bacteria</taxon>
        <taxon>Pseudomonadati</taxon>
        <taxon>Pseudomonadota</taxon>
        <taxon>Gammaproteobacteria</taxon>
        <taxon>Pasteurellales</taxon>
        <taxon>Pasteurellaceae</taxon>
        <taxon>Mergibacter</taxon>
    </lineage>
</organism>
<dbReference type="GO" id="GO:0042597">
    <property type="term" value="C:periplasmic space"/>
    <property type="evidence" value="ECO:0007669"/>
    <property type="project" value="UniProtKB-SubCell"/>
</dbReference>
<keyword evidence="8 9" id="KW-0408">Iron</keyword>
<dbReference type="PANTHER" id="PTHR47870:SF1">
    <property type="entry name" value="CYTOCHROME C-TYPE BIOGENESIS PROTEIN CCMH"/>
    <property type="match status" value="1"/>
</dbReference>
<dbReference type="GO" id="GO:0005886">
    <property type="term" value="C:plasma membrane"/>
    <property type="evidence" value="ECO:0007669"/>
    <property type="project" value="TreeGrafter"/>
</dbReference>
<dbReference type="InterPro" id="IPR051263">
    <property type="entry name" value="C-type_cytochrome_biogenesis"/>
</dbReference>
<evidence type="ECO:0000256" key="1">
    <source>
        <dbReference type="ARBA" id="ARBA00004418"/>
    </source>
</evidence>
<feature type="transmembrane region" description="Helical" evidence="9">
    <location>
        <begin position="104"/>
        <end position="124"/>
    </location>
</feature>
<dbReference type="InterPro" id="IPR005616">
    <property type="entry name" value="CcmH/CycL/Ccl2/NrfF_N"/>
</dbReference>
<keyword evidence="3 9" id="KW-0349">Heme</keyword>
<evidence type="ECO:0000256" key="2">
    <source>
        <dbReference type="ARBA" id="ARBA00010342"/>
    </source>
</evidence>
<keyword evidence="5 9" id="KW-0732">Signal</keyword>
<keyword evidence="9" id="KW-0812">Transmembrane</keyword>
<evidence type="ECO:0000256" key="5">
    <source>
        <dbReference type="ARBA" id="ARBA00022729"/>
    </source>
</evidence>
<evidence type="ECO:0000313" key="12">
    <source>
        <dbReference type="EMBL" id="QDJ15535.1"/>
    </source>
</evidence>
<dbReference type="PANTHER" id="PTHR47870">
    <property type="entry name" value="CYTOCHROME C-TYPE BIOGENESIS PROTEIN CCMH"/>
    <property type="match status" value="1"/>
</dbReference>
<dbReference type="AlphaFoldDB" id="A0A8E3MHC0"/>
<keyword evidence="7" id="KW-0574">Periplasm</keyword>